<dbReference type="Proteomes" id="UP001273935">
    <property type="component" value="Unassembled WGS sequence"/>
</dbReference>
<evidence type="ECO:0000313" key="1">
    <source>
        <dbReference type="EMBL" id="MDV3443557.1"/>
    </source>
</evidence>
<evidence type="ECO:0000313" key="2">
    <source>
        <dbReference type="Proteomes" id="UP001273935"/>
    </source>
</evidence>
<keyword evidence="2" id="KW-1185">Reference proteome</keyword>
<proteinExistence type="predicted"/>
<accession>A0ABU3Y084</accession>
<sequence length="72" mass="8085">MRVLFIHQNFPGQFRHLVAHLARREAGHRLIACVGCFCQAASCVGEDSAKYSFPAMGRYFKAAFAKKLFGSY</sequence>
<organism evidence="1 2">
    <name type="scientific">Metapseudomonas otitidis</name>
    <dbReference type="NCBI Taxonomy" id="319939"/>
    <lineage>
        <taxon>Bacteria</taxon>
        <taxon>Pseudomonadati</taxon>
        <taxon>Pseudomonadota</taxon>
        <taxon>Gammaproteobacteria</taxon>
        <taxon>Pseudomonadales</taxon>
        <taxon>Pseudomonadaceae</taxon>
        <taxon>Metapseudomonas</taxon>
    </lineage>
</organism>
<protein>
    <recommendedName>
        <fullName evidence="3">Glycosyl transferase family 1</fullName>
    </recommendedName>
</protein>
<evidence type="ECO:0008006" key="3">
    <source>
        <dbReference type="Google" id="ProtNLM"/>
    </source>
</evidence>
<comment type="caution">
    <text evidence="1">The sequence shown here is derived from an EMBL/GenBank/DDBJ whole genome shotgun (WGS) entry which is preliminary data.</text>
</comment>
<reference evidence="1 2" key="1">
    <citation type="submission" date="2023-10" db="EMBL/GenBank/DDBJ databases">
        <title>Pseudomonas otitidis isolated from a paediatric patient with cystic fibrosis in Chile.</title>
        <authorList>
            <person name="Amsteins-Romero L."/>
            <person name="Opazo-Capurro A."/>
            <person name="Matus-Kohler M."/>
            <person name="Gonzalez-Rocha G."/>
        </authorList>
    </citation>
    <scope>NUCLEOTIDE SEQUENCE [LARGE SCALE GENOMIC DNA]</scope>
    <source>
        <strain evidence="1 2">P-714</strain>
    </source>
</reference>
<dbReference type="RefSeq" id="WP_309040510.1">
    <property type="nucleotide sequence ID" value="NZ_CP133395.1"/>
</dbReference>
<dbReference type="EMBL" id="JAWJUL010000205">
    <property type="protein sequence ID" value="MDV3443557.1"/>
    <property type="molecule type" value="Genomic_DNA"/>
</dbReference>
<gene>
    <name evidence="1" type="ORF">R0G64_29515</name>
</gene>
<name>A0ABU3Y084_9GAMM</name>